<evidence type="ECO:0000313" key="2">
    <source>
        <dbReference type="EMBL" id="NJB96615.1"/>
    </source>
</evidence>
<sequence>MSRQGDRRWRGVGAFLLIAGGLAGTLTDISGPEGAGTLLLLGFPLAILGLVLVVQGKRASLAIRVECSRHRHLPERLQARRTGRPPRG</sequence>
<dbReference type="EMBL" id="JAATJB010000002">
    <property type="protein sequence ID" value="NJB96615.1"/>
    <property type="molecule type" value="Genomic_DNA"/>
</dbReference>
<gene>
    <name evidence="2" type="ORF">GGR89_000915</name>
</gene>
<dbReference type="AlphaFoldDB" id="A0A7X6BBV9"/>
<keyword evidence="1" id="KW-0812">Transmembrane</keyword>
<name>A0A7X6BBV9_9SPHN</name>
<keyword evidence="1" id="KW-1133">Transmembrane helix</keyword>
<feature type="transmembrane region" description="Helical" evidence="1">
    <location>
        <begin position="35"/>
        <end position="54"/>
    </location>
</feature>
<evidence type="ECO:0000313" key="3">
    <source>
        <dbReference type="Proteomes" id="UP000531251"/>
    </source>
</evidence>
<proteinExistence type="predicted"/>
<dbReference type="Proteomes" id="UP000531251">
    <property type="component" value="Unassembled WGS sequence"/>
</dbReference>
<protein>
    <submittedName>
        <fullName evidence="2">Uncharacterized protein</fullName>
    </submittedName>
</protein>
<organism evidence="2 3">
    <name type="scientific">Sphingomonas trueperi</name>
    <dbReference type="NCBI Taxonomy" id="53317"/>
    <lineage>
        <taxon>Bacteria</taxon>
        <taxon>Pseudomonadati</taxon>
        <taxon>Pseudomonadota</taxon>
        <taxon>Alphaproteobacteria</taxon>
        <taxon>Sphingomonadales</taxon>
        <taxon>Sphingomonadaceae</taxon>
        <taxon>Sphingomonas</taxon>
    </lineage>
</organism>
<keyword evidence="1" id="KW-0472">Membrane</keyword>
<comment type="caution">
    <text evidence="2">The sequence shown here is derived from an EMBL/GenBank/DDBJ whole genome shotgun (WGS) entry which is preliminary data.</text>
</comment>
<feature type="transmembrane region" description="Helical" evidence="1">
    <location>
        <begin position="12"/>
        <end position="29"/>
    </location>
</feature>
<evidence type="ECO:0000256" key="1">
    <source>
        <dbReference type="SAM" id="Phobius"/>
    </source>
</evidence>
<dbReference type="RefSeq" id="WP_125975694.1">
    <property type="nucleotide sequence ID" value="NZ_BAAADY010000017.1"/>
</dbReference>
<accession>A0A7X6BBV9</accession>
<reference evidence="2 3" key="1">
    <citation type="submission" date="2020-03" db="EMBL/GenBank/DDBJ databases">
        <title>Genomic Encyclopedia of Type Strains, Phase IV (KMG-IV): sequencing the most valuable type-strain genomes for metagenomic binning, comparative biology and taxonomic classification.</title>
        <authorList>
            <person name="Goeker M."/>
        </authorList>
    </citation>
    <scope>NUCLEOTIDE SEQUENCE [LARGE SCALE GENOMIC DNA]</scope>
    <source>
        <strain evidence="2 3">DSM 7225</strain>
    </source>
</reference>
<keyword evidence="3" id="KW-1185">Reference proteome</keyword>